<dbReference type="GO" id="GO:0016829">
    <property type="term" value="F:lyase activity"/>
    <property type="evidence" value="ECO:0007669"/>
    <property type="project" value="InterPro"/>
</dbReference>
<dbReference type="Pfam" id="PF00701">
    <property type="entry name" value="DHDPS"/>
    <property type="match status" value="1"/>
</dbReference>
<reference evidence="1" key="1">
    <citation type="journal article" date="2014" name="Front. Microbiol.">
        <title>High frequency of phylogenetically diverse reductive dehalogenase-homologous genes in deep subseafloor sedimentary metagenomes.</title>
        <authorList>
            <person name="Kawai M."/>
            <person name="Futagami T."/>
            <person name="Toyoda A."/>
            <person name="Takaki Y."/>
            <person name="Nishi S."/>
            <person name="Hori S."/>
            <person name="Arai W."/>
            <person name="Tsubouchi T."/>
            <person name="Morono Y."/>
            <person name="Uchiyama I."/>
            <person name="Ito T."/>
            <person name="Fujiyama A."/>
            <person name="Inagaki F."/>
            <person name="Takami H."/>
        </authorList>
    </citation>
    <scope>NUCLEOTIDE SEQUENCE</scope>
    <source>
        <strain evidence="1">Expedition CK06-06</strain>
    </source>
</reference>
<evidence type="ECO:0008006" key="2">
    <source>
        <dbReference type="Google" id="ProtNLM"/>
    </source>
</evidence>
<name>X1PZF5_9ZZZZ</name>
<dbReference type="SUPFAM" id="SSF51569">
    <property type="entry name" value="Aldolase"/>
    <property type="match status" value="1"/>
</dbReference>
<dbReference type="Gene3D" id="3.20.20.70">
    <property type="entry name" value="Aldolase class I"/>
    <property type="match status" value="1"/>
</dbReference>
<dbReference type="InterPro" id="IPR013785">
    <property type="entry name" value="Aldolase_TIM"/>
</dbReference>
<evidence type="ECO:0000313" key="1">
    <source>
        <dbReference type="EMBL" id="GAI36334.1"/>
    </source>
</evidence>
<dbReference type="EMBL" id="BARV01032639">
    <property type="protein sequence ID" value="GAI36334.1"/>
    <property type="molecule type" value="Genomic_DNA"/>
</dbReference>
<proteinExistence type="predicted"/>
<organism evidence="1">
    <name type="scientific">marine sediment metagenome</name>
    <dbReference type="NCBI Taxonomy" id="412755"/>
    <lineage>
        <taxon>unclassified sequences</taxon>
        <taxon>metagenomes</taxon>
        <taxon>ecological metagenomes</taxon>
    </lineage>
</organism>
<sequence>MVDLYNTTIKGDYEKAAKLQLKVNEGRKILHIAKSTNAACYAMLNERGIDVGTPRRPVLPVTTEELESMKKEFMRIGLLKS</sequence>
<dbReference type="InterPro" id="IPR002220">
    <property type="entry name" value="DapA-like"/>
</dbReference>
<accession>X1PZF5</accession>
<protein>
    <recommendedName>
        <fullName evidence="2">Dihydrodipicolinate synthase</fullName>
    </recommendedName>
</protein>
<dbReference type="AlphaFoldDB" id="X1PZF5"/>
<gene>
    <name evidence="1" type="ORF">S06H3_51442</name>
</gene>
<comment type="caution">
    <text evidence="1">The sequence shown here is derived from an EMBL/GenBank/DDBJ whole genome shotgun (WGS) entry which is preliminary data.</text>
</comment>